<organism evidence="2 3">
    <name type="scientific">Haloarcula argentinensis</name>
    <dbReference type="NCBI Taxonomy" id="43776"/>
    <lineage>
        <taxon>Archaea</taxon>
        <taxon>Methanobacteriati</taxon>
        <taxon>Methanobacteriota</taxon>
        <taxon>Stenosarchaea group</taxon>
        <taxon>Halobacteria</taxon>
        <taxon>Halobacteriales</taxon>
        <taxon>Haloarculaceae</taxon>
        <taxon>Haloarcula</taxon>
    </lineage>
</organism>
<dbReference type="AlphaFoldDB" id="A0A847URS0"/>
<name>A0A847URS0_HALAR</name>
<reference evidence="2" key="1">
    <citation type="submission" date="2019-12" db="EMBL/GenBank/DDBJ databases">
        <title>Whole genome sequencing of Haloarcula argentinensis strain pws5.</title>
        <authorList>
            <person name="Verma D.K."/>
            <person name="Gopal K."/>
            <person name="Prasad E.S."/>
        </authorList>
    </citation>
    <scope>NUCLEOTIDE SEQUENCE</scope>
    <source>
        <strain evidence="2">Pws5</strain>
    </source>
</reference>
<protein>
    <submittedName>
        <fullName evidence="2">Uncharacterized protein</fullName>
    </submittedName>
</protein>
<feature type="transmembrane region" description="Helical" evidence="1">
    <location>
        <begin position="80"/>
        <end position="108"/>
    </location>
</feature>
<feature type="transmembrane region" description="Helical" evidence="1">
    <location>
        <begin position="20"/>
        <end position="42"/>
    </location>
</feature>
<dbReference type="RefSeq" id="WP_170098530.1">
    <property type="nucleotide sequence ID" value="NZ_WOWA01000009.1"/>
</dbReference>
<dbReference type="Proteomes" id="UP000641625">
    <property type="component" value="Unassembled WGS sequence"/>
</dbReference>
<evidence type="ECO:0000313" key="3">
    <source>
        <dbReference type="Proteomes" id="UP000641625"/>
    </source>
</evidence>
<proteinExistence type="predicted"/>
<feature type="transmembrane region" description="Helical" evidence="1">
    <location>
        <begin position="120"/>
        <end position="137"/>
    </location>
</feature>
<feature type="transmembrane region" description="Helical" evidence="1">
    <location>
        <begin position="165"/>
        <end position="198"/>
    </location>
</feature>
<keyword evidence="1" id="KW-1133">Transmembrane helix</keyword>
<gene>
    <name evidence="2" type="ORF">GOC77_18210</name>
</gene>
<keyword evidence="1" id="KW-0812">Transmembrane</keyword>
<comment type="caution">
    <text evidence="2">The sequence shown here is derived from an EMBL/GenBank/DDBJ whole genome shotgun (WGS) entry which is preliminary data.</text>
</comment>
<accession>A0A847URS0</accession>
<evidence type="ECO:0000256" key="1">
    <source>
        <dbReference type="SAM" id="Phobius"/>
    </source>
</evidence>
<feature type="transmembrane region" description="Helical" evidence="1">
    <location>
        <begin position="54"/>
        <end position="74"/>
    </location>
</feature>
<keyword evidence="1" id="KW-0472">Membrane</keyword>
<evidence type="ECO:0000313" key="2">
    <source>
        <dbReference type="EMBL" id="NLV15201.1"/>
    </source>
</evidence>
<sequence length="211" mass="23578">MYLDTANSSVDTELEAVNNFATVASFSIVAVLALLICVKLCIKIRKNWLWDSIGLIAFTAFFLPLMFIITSVITNSPRFWAIYLVIILYLVGFTTGIISAATPIHLGVRMDDKFDFRPPVFRTITSIIEIFIIGLIFEKYPEALSGLDFAVEFSKGVPLAYWVEYYSSIALAFAMLLSLGAFCLFLIVLAIWVVWYLALGLGTVATIPFDR</sequence>
<dbReference type="EMBL" id="WOWA01000009">
    <property type="protein sequence ID" value="NLV15201.1"/>
    <property type="molecule type" value="Genomic_DNA"/>
</dbReference>